<dbReference type="Proteomes" id="UP000289340">
    <property type="component" value="Chromosome 13"/>
</dbReference>
<protein>
    <submittedName>
        <fullName evidence="3">Oxidation resistance protein 1</fullName>
    </submittedName>
</protein>
<evidence type="ECO:0000313" key="4">
    <source>
        <dbReference type="Proteomes" id="UP000289340"/>
    </source>
</evidence>
<dbReference type="PANTHER" id="PTHR23354">
    <property type="entry name" value="NUCLEOLAR PROTEIN 7/ESTROGEN RECEPTOR COACTIVATOR-RELATED"/>
    <property type="match status" value="1"/>
</dbReference>
<feature type="region of interest" description="Disordered" evidence="1">
    <location>
        <begin position="18"/>
        <end position="69"/>
    </location>
</feature>
<accession>A0A445HHJ1</accession>
<sequence length="377" mass="40990">MGKRQSLRNKATHLVSVLLNPISDSDTLNPKTSKHPQPTPTPAPPSGEVGVGGSETNDEEGNRGLVDGPDTSSFTAFLYSLLSSSDTGDNANSSRVLSDDNKAAAPDHNPLPDSSTLKENGGRKSLISRSKQSLGKAIRKIGGFRHQDRWDNLEMKLDDGNGSKVSGAVEMRRIEPVTVPLVDLPEISEPSVLLSDSIRNVVYVSLPPLIHGRKWLLLYSTWRHGISLSTLYRRSMLWPGLSLLVVGDKKGAVFGCLVEAPLRSSSKKKYQGTNNTFVFTNISGHPVIYRPTGVNRFFTLCNTDYIAIGGGGHFALYLDGDLLNGSSSVSETYGNPCLANSQDFEVKEVELWGFVYASKYEEVLAMSKTEAPGICRF</sequence>
<dbReference type="Gramene" id="XM_028341165.1">
    <property type="protein sequence ID" value="XP_028196966.1"/>
    <property type="gene ID" value="LOC114381932"/>
</dbReference>
<reference evidence="3 4" key="1">
    <citation type="submission" date="2018-09" db="EMBL/GenBank/DDBJ databases">
        <title>A high-quality reference genome of wild soybean provides a powerful tool to mine soybean genomes.</title>
        <authorList>
            <person name="Xie M."/>
            <person name="Chung C.Y.L."/>
            <person name="Li M.-W."/>
            <person name="Wong F.-L."/>
            <person name="Chan T.-F."/>
            <person name="Lam H.-M."/>
        </authorList>
    </citation>
    <scope>NUCLEOTIDE SEQUENCE [LARGE SCALE GENOMIC DNA]</scope>
    <source>
        <strain evidence="4">cv. W05</strain>
        <tissue evidence="3">Hypocotyl of etiolated seedlings</tissue>
    </source>
</reference>
<dbReference type="SMR" id="A0A445HHJ1"/>
<feature type="compositionally biased region" description="Polar residues" evidence="1">
    <location>
        <begin position="22"/>
        <end position="31"/>
    </location>
</feature>
<dbReference type="EMBL" id="QZWG01000013">
    <property type="protein sequence ID" value="RZB73154.1"/>
    <property type="molecule type" value="Genomic_DNA"/>
</dbReference>
<feature type="region of interest" description="Disordered" evidence="1">
    <location>
        <begin position="85"/>
        <end position="131"/>
    </location>
</feature>
<organism evidence="3 4">
    <name type="scientific">Glycine soja</name>
    <name type="common">Wild soybean</name>
    <dbReference type="NCBI Taxonomy" id="3848"/>
    <lineage>
        <taxon>Eukaryota</taxon>
        <taxon>Viridiplantae</taxon>
        <taxon>Streptophyta</taxon>
        <taxon>Embryophyta</taxon>
        <taxon>Tracheophyta</taxon>
        <taxon>Spermatophyta</taxon>
        <taxon>Magnoliopsida</taxon>
        <taxon>eudicotyledons</taxon>
        <taxon>Gunneridae</taxon>
        <taxon>Pentapetalae</taxon>
        <taxon>rosids</taxon>
        <taxon>fabids</taxon>
        <taxon>Fabales</taxon>
        <taxon>Fabaceae</taxon>
        <taxon>Papilionoideae</taxon>
        <taxon>50 kb inversion clade</taxon>
        <taxon>NPAAA clade</taxon>
        <taxon>indigoferoid/millettioid clade</taxon>
        <taxon>Phaseoleae</taxon>
        <taxon>Glycine</taxon>
        <taxon>Glycine subgen. Soja</taxon>
    </lineage>
</organism>
<dbReference type="SMART" id="SM00584">
    <property type="entry name" value="TLDc"/>
    <property type="match status" value="1"/>
</dbReference>
<comment type="caution">
    <text evidence="3">The sequence shown here is derived from an EMBL/GenBank/DDBJ whole genome shotgun (WGS) entry which is preliminary data.</text>
</comment>
<keyword evidence="4" id="KW-1185">Reference proteome</keyword>
<feature type="compositionally biased region" description="Polar residues" evidence="1">
    <location>
        <begin position="85"/>
        <end position="96"/>
    </location>
</feature>
<dbReference type="Pfam" id="PF07534">
    <property type="entry name" value="TLD"/>
    <property type="match status" value="1"/>
</dbReference>
<dbReference type="PANTHER" id="PTHR23354:SF118">
    <property type="entry name" value="TLDC DOMAIN-CONTAINING PROTEIN-RELATED"/>
    <property type="match status" value="1"/>
</dbReference>
<proteinExistence type="predicted"/>
<name>A0A445HHJ1_GLYSO</name>
<dbReference type="PROSITE" id="PS51886">
    <property type="entry name" value="TLDC"/>
    <property type="match status" value="1"/>
</dbReference>
<evidence type="ECO:0000256" key="1">
    <source>
        <dbReference type="SAM" id="MobiDB-lite"/>
    </source>
</evidence>
<dbReference type="InterPro" id="IPR006571">
    <property type="entry name" value="TLDc_dom"/>
</dbReference>
<gene>
    <name evidence="3" type="ORF">D0Y65_037068</name>
</gene>
<evidence type="ECO:0000259" key="2">
    <source>
        <dbReference type="PROSITE" id="PS51886"/>
    </source>
</evidence>
<dbReference type="AlphaFoldDB" id="A0A445HHJ1"/>
<feature type="domain" description="TLDc" evidence="2">
    <location>
        <begin position="192"/>
        <end position="355"/>
    </location>
</feature>
<evidence type="ECO:0000313" key="3">
    <source>
        <dbReference type="EMBL" id="RZB73154.1"/>
    </source>
</evidence>